<reference evidence="1 2" key="1">
    <citation type="submission" date="2021-06" db="EMBL/GenBank/DDBJ databases">
        <authorList>
            <person name="Palmer J.M."/>
        </authorList>
    </citation>
    <scope>NUCLEOTIDE SEQUENCE [LARGE SCALE GENOMIC DNA]</scope>
    <source>
        <strain evidence="2">if_2019</strain>
        <tissue evidence="1">Muscle</tissue>
    </source>
</reference>
<organism evidence="1 2">
    <name type="scientific">Ilyodon furcidens</name>
    <name type="common">goldbreast splitfin</name>
    <dbReference type="NCBI Taxonomy" id="33524"/>
    <lineage>
        <taxon>Eukaryota</taxon>
        <taxon>Metazoa</taxon>
        <taxon>Chordata</taxon>
        <taxon>Craniata</taxon>
        <taxon>Vertebrata</taxon>
        <taxon>Euteleostomi</taxon>
        <taxon>Actinopterygii</taxon>
        <taxon>Neopterygii</taxon>
        <taxon>Teleostei</taxon>
        <taxon>Neoteleostei</taxon>
        <taxon>Acanthomorphata</taxon>
        <taxon>Ovalentaria</taxon>
        <taxon>Atherinomorphae</taxon>
        <taxon>Cyprinodontiformes</taxon>
        <taxon>Goodeidae</taxon>
        <taxon>Ilyodon</taxon>
    </lineage>
</organism>
<dbReference type="InterPro" id="IPR027417">
    <property type="entry name" value="P-loop_NTPase"/>
</dbReference>
<accession>A0ABV0UJM1</accession>
<keyword evidence="2" id="KW-1185">Reference proteome</keyword>
<dbReference type="Gene3D" id="3.40.50.300">
    <property type="entry name" value="P-loop containing nucleotide triphosphate hydrolases"/>
    <property type="match status" value="1"/>
</dbReference>
<proteinExistence type="predicted"/>
<dbReference type="SUPFAM" id="SSF52540">
    <property type="entry name" value="P-loop containing nucleoside triphosphate hydrolases"/>
    <property type="match status" value="1"/>
</dbReference>
<evidence type="ECO:0000313" key="2">
    <source>
        <dbReference type="Proteomes" id="UP001482620"/>
    </source>
</evidence>
<comment type="caution">
    <text evidence="1">The sequence shown here is derived from an EMBL/GenBank/DDBJ whole genome shotgun (WGS) entry which is preliminary data.</text>
</comment>
<gene>
    <name evidence="1" type="ORF">ILYODFUR_028145</name>
</gene>
<name>A0ABV0UJM1_9TELE</name>
<protein>
    <submittedName>
        <fullName evidence="1">Uncharacterized protein</fullName>
    </submittedName>
</protein>
<sequence>MQNERVHWVRTHGFTWRDTFNIILSWNGLMDYLSAEISTSKQKKFSLVTFVDTPGLVDGDMIYPFDVNSAIIWLGEQADLIFVFFDPMGQALCKRTLNIVEKLSEKCGDKLLFYLSKADEAGKETDRQRVMMQIVQELCRRPGLNKCGFEMPTIYIPNPQRVKLRVLVIVQIAPDWIFICSLDQF</sequence>
<dbReference type="EMBL" id="JAHRIQ010073311">
    <property type="protein sequence ID" value="MEQ2245448.1"/>
    <property type="molecule type" value="Genomic_DNA"/>
</dbReference>
<dbReference type="Proteomes" id="UP001482620">
    <property type="component" value="Unassembled WGS sequence"/>
</dbReference>
<evidence type="ECO:0000313" key="1">
    <source>
        <dbReference type="EMBL" id="MEQ2245448.1"/>
    </source>
</evidence>